<dbReference type="AlphaFoldDB" id="A0A7U8GTT0"/>
<dbReference type="Pfam" id="PF10009">
    <property type="entry name" value="DUF2252"/>
    <property type="match status" value="1"/>
</dbReference>
<reference evidence="1 2" key="1">
    <citation type="submission" date="2006-02" db="EMBL/GenBank/DDBJ databases">
        <authorList>
            <person name="Pinhassi J."/>
            <person name="Pedros-Alio C."/>
            <person name="Ferriera S."/>
            <person name="Johnson J."/>
            <person name="Kravitz S."/>
            <person name="Halpern A."/>
            <person name="Remington K."/>
            <person name="Beeson K."/>
            <person name="Tran B."/>
            <person name="Rogers Y.-H."/>
            <person name="Friedman R."/>
            <person name="Venter J.C."/>
        </authorList>
    </citation>
    <scope>NUCLEOTIDE SEQUENCE [LARGE SCALE GENOMIC DNA]</scope>
    <source>
        <strain evidence="1 2">MED92</strain>
    </source>
</reference>
<dbReference type="Proteomes" id="UP000002171">
    <property type="component" value="Unassembled WGS sequence"/>
</dbReference>
<evidence type="ECO:0000313" key="2">
    <source>
        <dbReference type="Proteomes" id="UP000002171"/>
    </source>
</evidence>
<name>A0A7U8GTT0_NEPCE</name>
<proteinExistence type="predicted"/>
<accession>A0A7U8GTT0</accession>
<dbReference type="RefSeq" id="WP_007020765.1">
    <property type="nucleotide sequence ID" value="NZ_CH724125.1"/>
</dbReference>
<keyword evidence="2" id="KW-1185">Reference proteome</keyword>
<protein>
    <recommendedName>
        <fullName evidence="3">DUF2252 domain-containing protein</fullName>
    </recommendedName>
</protein>
<comment type="caution">
    <text evidence="1">The sequence shown here is derived from an EMBL/GenBank/DDBJ whole genome shotgun (WGS) entry which is preliminary data.</text>
</comment>
<organism evidence="1 2">
    <name type="scientific">Neptuniibacter caesariensis</name>
    <dbReference type="NCBI Taxonomy" id="207954"/>
    <lineage>
        <taxon>Bacteria</taxon>
        <taxon>Pseudomonadati</taxon>
        <taxon>Pseudomonadota</taxon>
        <taxon>Gammaproteobacteria</taxon>
        <taxon>Oceanospirillales</taxon>
        <taxon>Oceanospirillaceae</taxon>
        <taxon>Neptuniibacter</taxon>
    </lineage>
</organism>
<sequence length="436" mass="48874">MNQRQKRLSKVISRVDGALPGSGLGKHKKMAISPFVMLRGASSVFYDDLASGVITLPHSLKSIPTTAIIGDCHISNFGLFSEEGSHGDRTIFAPNDFDDACIGRAEWDLLRFAVSMILCADHCKGIKSGQYFAAEPVEKVCVGSKQVKAAISTFFQSYAESCHDLAEDKLSYRYVLESFEPNHILYKRSLKAQARTCDGTEYLHKSSLAKAIDLQRKPLRFRDLPEKFSRLTQEQFQEIKEQFAPYVDDQIIDIAMRLGAGTGSVNMERYYLLVGPNENPDLHEFPLFHIVEIKKQRDAAPLFNFDNLSPVNLLNPAHLTVTCQRRMQRNPDLVLDAVAWKGAHWLVRSRHHAKVGIDPEHIATGKKAIKGGFVEYAQACAKALALAHARGDRRSNYFEAAAGRLISQESEALVEAAYDYANQVIEDWKWLESVEN</sequence>
<dbReference type="EMBL" id="AAOW01000003">
    <property type="protein sequence ID" value="EAR62455.1"/>
    <property type="molecule type" value="Genomic_DNA"/>
</dbReference>
<evidence type="ECO:0000313" key="1">
    <source>
        <dbReference type="EMBL" id="EAR62455.1"/>
    </source>
</evidence>
<evidence type="ECO:0008006" key="3">
    <source>
        <dbReference type="Google" id="ProtNLM"/>
    </source>
</evidence>
<dbReference type="PANTHER" id="PTHR39441:SF1">
    <property type="entry name" value="DUF2252 DOMAIN-CONTAINING PROTEIN"/>
    <property type="match status" value="1"/>
</dbReference>
<gene>
    <name evidence="1" type="ORF">MED92_15498</name>
</gene>
<dbReference type="InterPro" id="IPR018721">
    <property type="entry name" value="DUF2252"/>
</dbReference>
<dbReference type="OrthoDB" id="1491115at2"/>
<dbReference type="PANTHER" id="PTHR39441">
    <property type="entry name" value="DUF2252 DOMAIN-CONTAINING PROTEIN"/>
    <property type="match status" value="1"/>
</dbReference>